<comment type="subcellular location">
    <subcellularLocation>
        <location evidence="1">Plastid</location>
        <location evidence="1">Chloroplast</location>
    </subcellularLocation>
</comment>
<keyword evidence="7" id="KW-1185">Reference proteome</keyword>
<reference evidence="5 7" key="1">
    <citation type="journal article" date="2012" name="Nature">
        <title>Algal genomes reveal evolutionary mosaicism and the fate of nucleomorphs.</title>
        <authorList>
            <consortium name="DOE Joint Genome Institute"/>
            <person name="Curtis B.A."/>
            <person name="Tanifuji G."/>
            <person name="Burki F."/>
            <person name="Gruber A."/>
            <person name="Irimia M."/>
            <person name="Maruyama S."/>
            <person name="Arias M.C."/>
            <person name="Ball S.G."/>
            <person name="Gile G.H."/>
            <person name="Hirakawa Y."/>
            <person name="Hopkins J.F."/>
            <person name="Kuo A."/>
            <person name="Rensing S.A."/>
            <person name="Schmutz J."/>
            <person name="Symeonidi A."/>
            <person name="Elias M."/>
            <person name="Eveleigh R.J."/>
            <person name="Herman E.K."/>
            <person name="Klute M.J."/>
            <person name="Nakayama T."/>
            <person name="Obornik M."/>
            <person name="Reyes-Prieto A."/>
            <person name="Armbrust E.V."/>
            <person name="Aves S.J."/>
            <person name="Beiko R.G."/>
            <person name="Coutinho P."/>
            <person name="Dacks J.B."/>
            <person name="Durnford D.G."/>
            <person name="Fast N.M."/>
            <person name="Green B.R."/>
            <person name="Grisdale C.J."/>
            <person name="Hempel F."/>
            <person name="Henrissat B."/>
            <person name="Hoppner M.P."/>
            <person name="Ishida K."/>
            <person name="Kim E."/>
            <person name="Koreny L."/>
            <person name="Kroth P.G."/>
            <person name="Liu Y."/>
            <person name="Malik S.B."/>
            <person name="Maier U.G."/>
            <person name="McRose D."/>
            <person name="Mock T."/>
            <person name="Neilson J.A."/>
            <person name="Onodera N.T."/>
            <person name="Poole A.M."/>
            <person name="Pritham E.J."/>
            <person name="Richards T.A."/>
            <person name="Rocap G."/>
            <person name="Roy S.W."/>
            <person name="Sarai C."/>
            <person name="Schaack S."/>
            <person name="Shirato S."/>
            <person name="Slamovits C.H."/>
            <person name="Spencer D.F."/>
            <person name="Suzuki S."/>
            <person name="Worden A.Z."/>
            <person name="Zauner S."/>
            <person name="Barry K."/>
            <person name="Bell C."/>
            <person name="Bharti A.K."/>
            <person name="Crow J.A."/>
            <person name="Grimwood J."/>
            <person name="Kramer R."/>
            <person name="Lindquist E."/>
            <person name="Lucas S."/>
            <person name="Salamov A."/>
            <person name="McFadden G.I."/>
            <person name="Lane C.E."/>
            <person name="Keeling P.J."/>
            <person name="Gray M.W."/>
            <person name="Grigoriev I.V."/>
            <person name="Archibald J.M."/>
        </authorList>
    </citation>
    <scope>NUCLEOTIDE SEQUENCE</scope>
    <source>
        <strain evidence="5 7">CCMP2712</strain>
    </source>
</reference>
<dbReference type="InterPro" id="IPR027417">
    <property type="entry name" value="P-loop_NTPase"/>
</dbReference>
<evidence type="ECO:0000256" key="3">
    <source>
        <dbReference type="ARBA" id="ARBA00022605"/>
    </source>
</evidence>
<evidence type="ECO:0000256" key="2">
    <source>
        <dbReference type="ARBA" id="ARBA00006997"/>
    </source>
</evidence>
<keyword evidence="3" id="KW-0028">Amino-acid biosynthesis</keyword>
<gene>
    <name evidence="5" type="ORF">GUITHDRAFT_55311</name>
</gene>
<evidence type="ECO:0000313" key="7">
    <source>
        <dbReference type="Proteomes" id="UP000011087"/>
    </source>
</evidence>
<keyword evidence="4" id="KW-0057">Aromatic amino acid biosynthesis</keyword>
<dbReference type="GO" id="GO:0008652">
    <property type="term" value="P:amino acid biosynthetic process"/>
    <property type="evidence" value="ECO:0007669"/>
    <property type="project" value="UniProtKB-KW"/>
</dbReference>
<organism evidence="5">
    <name type="scientific">Guillardia theta (strain CCMP2712)</name>
    <name type="common">Cryptophyte</name>
    <dbReference type="NCBI Taxonomy" id="905079"/>
    <lineage>
        <taxon>Eukaryota</taxon>
        <taxon>Cryptophyceae</taxon>
        <taxon>Pyrenomonadales</taxon>
        <taxon>Geminigeraceae</taxon>
        <taxon>Guillardia</taxon>
    </lineage>
</organism>
<name>L1JR22_GUITC</name>
<reference evidence="6" key="3">
    <citation type="submission" date="2016-03" db="UniProtKB">
        <authorList>
            <consortium name="EnsemblProtists"/>
        </authorList>
    </citation>
    <scope>IDENTIFICATION</scope>
</reference>
<feature type="non-terminal residue" evidence="5">
    <location>
        <position position="1"/>
    </location>
</feature>
<evidence type="ECO:0000256" key="4">
    <source>
        <dbReference type="ARBA" id="ARBA00023141"/>
    </source>
</evidence>
<dbReference type="OrthoDB" id="197068at2759"/>
<dbReference type="PANTHER" id="PTHR21087:SF16">
    <property type="entry name" value="SHIKIMATE KINASE 1, CHLOROPLASTIC"/>
    <property type="match status" value="1"/>
</dbReference>
<proteinExistence type="inferred from homology"/>
<dbReference type="RefSeq" id="XP_005837518.1">
    <property type="nucleotide sequence ID" value="XM_005837461.1"/>
</dbReference>
<dbReference type="GeneID" id="17307103"/>
<reference evidence="7" key="2">
    <citation type="submission" date="2012-11" db="EMBL/GenBank/DDBJ databases">
        <authorList>
            <person name="Kuo A."/>
            <person name="Curtis B.A."/>
            <person name="Tanifuji G."/>
            <person name="Burki F."/>
            <person name="Gruber A."/>
            <person name="Irimia M."/>
            <person name="Maruyama S."/>
            <person name="Arias M.C."/>
            <person name="Ball S.G."/>
            <person name="Gile G.H."/>
            <person name="Hirakawa Y."/>
            <person name="Hopkins J.F."/>
            <person name="Rensing S.A."/>
            <person name="Schmutz J."/>
            <person name="Symeonidi A."/>
            <person name="Elias M."/>
            <person name="Eveleigh R.J."/>
            <person name="Herman E.K."/>
            <person name="Klute M.J."/>
            <person name="Nakayama T."/>
            <person name="Obornik M."/>
            <person name="Reyes-Prieto A."/>
            <person name="Armbrust E.V."/>
            <person name="Aves S.J."/>
            <person name="Beiko R.G."/>
            <person name="Coutinho P."/>
            <person name="Dacks J.B."/>
            <person name="Durnford D.G."/>
            <person name="Fast N.M."/>
            <person name="Green B.R."/>
            <person name="Grisdale C."/>
            <person name="Hempe F."/>
            <person name="Henrissat B."/>
            <person name="Hoppner M.P."/>
            <person name="Ishida K.-I."/>
            <person name="Kim E."/>
            <person name="Koreny L."/>
            <person name="Kroth P.G."/>
            <person name="Liu Y."/>
            <person name="Malik S.-B."/>
            <person name="Maier U.G."/>
            <person name="McRose D."/>
            <person name="Mock T."/>
            <person name="Neilson J.A."/>
            <person name="Onodera N.T."/>
            <person name="Poole A.M."/>
            <person name="Pritham E.J."/>
            <person name="Richards T.A."/>
            <person name="Rocap G."/>
            <person name="Roy S.W."/>
            <person name="Sarai C."/>
            <person name="Schaack S."/>
            <person name="Shirato S."/>
            <person name="Slamovits C.H."/>
            <person name="Spencer D.F."/>
            <person name="Suzuki S."/>
            <person name="Worden A.Z."/>
            <person name="Zauner S."/>
            <person name="Barry K."/>
            <person name="Bell C."/>
            <person name="Bharti A.K."/>
            <person name="Crow J.A."/>
            <person name="Grimwood J."/>
            <person name="Kramer R."/>
            <person name="Lindquist E."/>
            <person name="Lucas S."/>
            <person name="Salamov A."/>
            <person name="McFadden G.I."/>
            <person name="Lane C.E."/>
            <person name="Keeling P.J."/>
            <person name="Gray M.W."/>
            <person name="Grigoriev I.V."/>
            <person name="Archibald J.M."/>
        </authorList>
    </citation>
    <scope>NUCLEOTIDE SEQUENCE</scope>
    <source>
        <strain evidence="7">CCMP2712</strain>
    </source>
</reference>
<feature type="non-terminal residue" evidence="5">
    <location>
        <position position="82"/>
    </location>
</feature>
<dbReference type="EnsemblProtists" id="EKX50538">
    <property type="protein sequence ID" value="EKX50538"/>
    <property type="gene ID" value="GUITHDRAFT_55311"/>
</dbReference>
<dbReference type="Gene3D" id="3.40.50.300">
    <property type="entry name" value="P-loop containing nucleotide triphosphate hydrolases"/>
    <property type="match status" value="1"/>
</dbReference>
<dbReference type="AlphaFoldDB" id="L1JR22"/>
<sequence length="82" mass="9075">VGMDGSSKEVVGQELAKKLGYKYFNTNEIISELLKVPIDKAFEQLGEDEFLKVERAVLDQLQAYYGAVISTGSCAALQSENW</sequence>
<evidence type="ECO:0000313" key="5">
    <source>
        <dbReference type="EMBL" id="EKX50538.1"/>
    </source>
</evidence>
<dbReference type="SUPFAM" id="SSF52540">
    <property type="entry name" value="P-loop containing nucleoside triphosphate hydrolases"/>
    <property type="match status" value="1"/>
</dbReference>
<protein>
    <recommendedName>
        <fullName evidence="8">Shikimate kinase</fullName>
    </recommendedName>
</protein>
<evidence type="ECO:0008006" key="8">
    <source>
        <dbReference type="Google" id="ProtNLM"/>
    </source>
</evidence>
<dbReference type="GO" id="GO:0009507">
    <property type="term" value="C:chloroplast"/>
    <property type="evidence" value="ECO:0007669"/>
    <property type="project" value="UniProtKB-SubCell"/>
</dbReference>
<dbReference type="InterPro" id="IPR031322">
    <property type="entry name" value="Shikimate/glucono_kinase"/>
</dbReference>
<dbReference type="EMBL" id="JH992978">
    <property type="protein sequence ID" value="EKX50538.1"/>
    <property type="molecule type" value="Genomic_DNA"/>
</dbReference>
<dbReference type="PANTHER" id="PTHR21087">
    <property type="entry name" value="SHIKIMATE KINASE"/>
    <property type="match status" value="1"/>
</dbReference>
<dbReference type="GO" id="GO:0009073">
    <property type="term" value="P:aromatic amino acid family biosynthetic process"/>
    <property type="evidence" value="ECO:0007669"/>
    <property type="project" value="UniProtKB-KW"/>
</dbReference>
<evidence type="ECO:0000256" key="1">
    <source>
        <dbReference type="ARBA" id="ARBA00004229"/>
    </source>
</evidence>
<dbReference type="Proteomes" id="UP000011087">
    <property type="component" value="Unassembled WGS sequence"/>
</dbReference>
<evidence type="ECO:0000313" key="6">
    <source>
        <dbReference type="EnsemblProtists" id="EKX50538"/>
    </source>
</evidence>
<accession>L1JR22</accession>
<dbReference type="HOGENOM" id="CLU_2565450_0_0_1"/>
<dbReference type="GO" id="GO:0004765">
    <property type="term" value="F:shikimate kinase activity"/>
    <property type="evidence" value="ECO:0007669"/>
    <property type="project" value="TreeGrafter"/>
</dbReference>
<dbReference type="KEGG" id="gtt:GUITHDRAFT_55311"/>
<dbReference type="Pfam" id="PF01202">
    <property type="entry name" value="SKI"/>
    <property type="match status" value="1"/>
</dbReference>
<dbReference type="STRING" id="905079.L1JR22"/>
<dbReference type="PaxDb" id="55529-EKX50538"/>
<dbReference type="GO" id="GO:0005829">
    <property type="term" value="C:cytosol"/>
    <property type="evidence" value="ECO:0007669"/>
    <property type="project" value="TreeGrafter"/>
</dbReference>
<comment type="similarity">
    <text evidence="2">Belongs to the shikimate kinase family.</text>
</comment>